<dbReference type="Pfam" id="PF24626">
    <property type="entry name" value="SH3_Tf2-1"/>
    <property type="match status" value="1"/>
</dbReference>
<dbReference type="Gramene" id="C.cajan_06313.t">
    <property type="protein sequence ID" value="C.cajan_06313.t.cds1"/>
    <property type="gene ID" value="C.cajan_06313"/>
</dbReference>
<evidence type="ECO:0000313" key="2">
    <source>
        <dbReference type="EMBL" id="KYP73833.1"/>
    </source>
</evidence>
<keyword evidence="3" id="KW-1185">Reference proteome</keyword>
<accession>A0A151U3F6</accession>
<dbReference type="InterPro" id="IPR056924">
    <property type="entry name" value="SH3_Tf2-1"/>
</dbReference>
<evidence type="ECO:0000259" key="1">
    <source>
        <dbReference type="PROSITE" id="PS50994"/>
    </source>
</evidence>
<dbReference type="Gene3D" id="3.30.420.10">
    <property type="entry name" value="Ribonuclease H-like superfamily/Ribonuclease H"/>
    <property type="match status" value="1"/>
</dbReference>
<protein>
    <submittedName>
        <fullName evidence="2">Transposon Ty3-I Gag-Pol polyprotein</fullName>
    </submittedName>
</protein>
<dbReference type="InterPro" id="IPR001584">
    <property type="entry name" value="Integrase_cat-core"/>
</dbReference>
<dbReference type="GO" id="GO:0003676">
    <property type="term" value="F:nucleic acid binding"/>
    <property type="evidence" value="ECO:0007669"/>
    <property type="project" value="InterPro"/>
</dbReference>
<sequence>MTHFIPCHEVDDASNIGKLFFQEVVRLHGLPKTIVSDRDVKFLSHFWKTLWARLGTKLLFSTTCHPQTDGQTEVVNRSLGAMLRAILKGNKKSWDDYFPHVEFAYNRVVHKTTKMSHFEIVYGFNPLTPLDLLPLPDVASFIHKEGTSRAEFVKNLHERVRNHIQSQIEKYIKYNNKGRMEVVFNEGDLVWLHLRKDRFPSKRKSKLSPRGDGPFQDLQRVNNNAYVLDLPFEYRVSPKLL</sequence>
<organism evidence="2 3">
    <name type="scientific">Cajanus cajan</name>
    <name type="common">Pigeon pea</name>
    <name type="synonym">Cajanus indicus</name>
    <dbReference type="NCBI Taxonomy" id="3821"/>
    <lineage>
        <taxon>Eukaryota</taxon>
        <taxon>Viridiplantae</taxon>
        <taxon>Streptophyta</taxon>
        <taxon>Embryophyta</taxon>
        <taxon>Tracheophyta</taxon>
        <taxon>Spermatophyta</taxon>
        <taxon>Magnoliopsida</taxon>
        <taxon>eudicotyledons</taxon>
        <taxon>Gunneridae</taxon>
        <taxon>Pentapetalae</taxon>
        <taxon>rosids</taxon>
        <taxon>fabids</taxon>
        <taxon>Fabales</taxon>
        <taxon>Fabaceae</taxon>
        <taxon>Papilionoideae</taxon>
        <taxon>50 kb inversion clade</taxon>
        <taxon>NPAAA clade</taxon>
        <taxon>indigoferoid/millettioid clade</taxon>
        <taxon>Phaseoleae</taxon>
        <taxon>Cajanus</taxon>
    </lineage>
</organism>
<dbReference type="PROSITE" id="PS50994">
    <property type="entry name" value="INTEGRASE"/>
    <property type="match status" value="1"/>
</dbReference>
<dbReference type="GO" id="GO:0015074">
    <property type="term" value="P:DNA integration"/>
    <property type="evidence" value="ECO:0007669"/>
    <property type="project" value="InterPro"/>
</dbReference>
<dbReference type="PANTHER" id="PTHR35046:SF9">
    <property type="entry name" value="RNA-DIRECTED DNA POLYMERASE"/>
    <property type="match status" value="1"/>
</dbReference>
<dbReference type="PANTHER" id="PTHR35046">
    <property type="entry name" value="ZINC KNUCKLE (CCHC-TYPE) FAMILY PROTEIN"/>
    <property type="match status" value="1"/>
</dbReference>
<name>A0A151U3F6_CAJCA</name>
<evidence type="ECO:0000313" key="3">
    <source>
        <dbReference type="Proteomes" id="UP000075243"/>
    </source>
</evidence>
<proteinExistence type="predicted"/>
<reference evidence="2 3" key="1">
    <citation type="journal article" date="2012" name="Nat. Biotechnol.">
        <title>Draft genome sequence of pigeonpea (Cajanus cajan), an orphan legume crop of resource-poor farmers.</title>
        <authorList>
            <person name="Varshney R.K."/>
            <person name="Chen W."/>
            <person name="Li Y."/>
            <person name="Bharti A.K."/>
            <person name="Saxena R.K."/>
            <person name="Schlueter J.A."/>
            <person name="Donoghue M.T."/>
            <person name="Azam S."/>
            <person name="Fan G."/>
            <person name="Whaley A.M."/>
            <person name="Farmer A.D."/>
            <person name="Sheridan J."/>
            <person name="Iwata A."/>
            <person name="Tuteja R."/>
            <person name="Penmetsa R.V."/>
            <person name="Wu W."/>
            <person name="Upadhyaya H.D."/>
            <person name="Yang S.P."/>
            <person name="Shah T."/>
            <person name="Saxena K.B."/>
            <person name="Michael T."/>
            <person name="McCombie W.R."/>
            <person name="Yang B."/>
            <person name="Zhang G."/>
            <person name="Yang H."/>
            <person name="Wang J."/>
            <person name="Spillane C."/>
            <person name="Cook D.R."/>
            <person name="May G.D."/>
            <person name="Xu X."/>
            <person name="Jackson S.A."/>
        </authorList>
    </citation>
    <scope>NUCLEOTIDE SEQUENCE [LARGE SCALE GENOMIC DNA]</scope>
    <source>
        <strain evidence="3">cv. Asha</strain>
    </source>
</reference>
<dbReference type="InterPro" id="IPR036397">
    <property type="entry name" value="RNaseH_sf"/>
</dbReference>
<dbReference type="SUPFAM" id="SSF53098">
    <property type="entry name" value="Ribonuclease H-like"/>
    <property type="match status" value="1"/>
</dbReference>
<dbReference type="EMBL" id="CM003604">
    <property type="protein sequence ID" value="KYP73833.1"/>
    <property type="molecule type" value="Genomic_DNA"/>
</dbReference>
<dbReference type="AlphaFoldDB" id="A0A151U3F6"/>
<feature type="domain" description="Integrase catalytic" evidence="1">
    <location>
        <begin position="1"/>
        <end position="125"/>
    </location>
</feature>
<dbReference type="Proteomes" id="UP000075243">
    <property type="component" value="Chromosome 2"/>
</dbReference>
<gene>
    <name evidence="2" type="ORF">KK1_006490</name>
</gene>
<dbReference type="InterPro" id="IPR012337">
    <property type="entry name" value="RNaseH-like_sf"/>
</dbReference>